<evidence type="ECO:0000313" key="4">
    <source>
        <dbReference type="Proteomes" id="UP000078550"/>
    </source>
</evidence>
<organism evidence="3 5">
    <name type="scientific">Plasmodium ovale wallikeri</name>
    <dbReference type="NCBI Taxonomy" id="864142"/>
    <lineage>
        <taxon>Eukaryota</taxon>
        <taxon>Sar</taxon>
        <taxon>Alveolata</taxon>
        <taxon>Apicomplexa</taxon>
        <taxon>Aconoidasida</taxon>
        <taxon>Haemosporida</taxon>
        <taxon>Plasmodiidae</taxon>
        <taxon>Plasmodium</taxon>
        <taxon>Plasmodium (Plasmodium)</taxon>
    </lineage>
</organism>
<protein>
    <submittedName>
        <fullName evidence="3">PIR Superfamily Protein</fullName>
    </submittedName>
</protein>
<evidence type="ECO:0000313" key="3">
    <source>
        <dbReference type="EMBL" id="SBT55528.1"/>
    </source>
</evidence>
<dbReference type="EMBL" id="FLRE01000274">
    <property type="protein sequence ID" value="SBT52014.1"/>
    <property type="molecule type" value="Genomic_DNA"/>
</dbReference>
<dbReference type="AlphaFoldDB" id="A0A1A9AHA1"/>
<dbReference type="Proteomes" id="UP000078555">
    <property type="component" value="Unassembled WGS sequence"/>
</dbReference>
<reference evidence="4 5" key="2">
    <citation type="submission" date="2016-05" db="EMBL/GenBank/DDBJ databases">
        <authorList>
            <person name="Naeem Raeece"/>
        </authorList>
    </citation>
    <scope>NUCLEOTIDE SEQUENCE [LARGE SCALE GENOMIC DNA]</scope>
</reference>
<dbReference type="Pfam" id="PF05795">
    <property type="entry name" value="Plasmodium_Vir"/>
    <property type="match status" value="2"/>
</dbReference>
<feature type="region of interest" description="Disordered" evidence="1">
    <location>
        <begin position="135"/>
        <end position="160"/>
    </location>
</feature>
<name>A0A1A9AHA1_PLAOA</name>
<evidence type="ECO:0000313" key="2">
    <source>
        <dbReference type="EMBL" id="SBT52014.1"/>
    </source>
</evidence>
<sequence>MPEVTESSTLSSLKENYTFQNNTKLKSFYEELEDVDIGNNGATCTSILQSGHTKDSEIMKLYLKLENISSKFLFPTQGFKNSKGNPLEQCAYLKYWFSDKIISNKFNDQNVKDIFYCFHDSYDKINFSIKTSDDSLGSPEMLGVQEDGYRESEESEDDEEEGVFAILRDTNFNCEINIYEVEKIKKMKLLFDYIGNYKKNENKSTINDILCDSTYKGDVNKIINLYNDSNSCNDNEPAIFCNEFKEFKNLYKIFYLNELKCAGDTTEELPEKSQLLEKGKEGFTRTQANSAFPVEGMVTDDDISSDGSVTRNNIMVSVSSFFGIFFTSFLLYKLTPLRSLLNKHIIRKISDRNNLLEEENSPLLHDISQSDYNDLHNSVHYIPYGLS</sequence>
<proteinExistence type="predicted"/>
<dbReference type="InterPro" id="IPR008780">
    <property type="entry name" value="Plasmodium_Vir"/>
</dbReference>
<evidence type="ECO:0000313" key="5">
    <source>
        <dbReference type="Proteomes" id="UP000078555"/>
    </source>
</evidence>
<reference evidence="3" key="1">
    <citation type="submission" date="2016-05" db="EMBL/GenBank/DDBJ databases">
        <authorList>
            <person name="Lavstsen T."/>
            <person name="Jespersen J.S."/>
        </authorList>
    </citation>
    <scope>NUCLEOTIDE SEQUENCE [LARGE SCALE GENOMIC DNA]</scope>
</reference>
<evidence type="ECO:0000256" key="1">
    <source>
        <dbReference type="SAM" id="MobiDB-lite"/>
    </source>
</evidence>
<gene>
    <name evidence="3" type="ORF">POVWA1_070620</name>
    <name evidence="2" type="ORF">POVWA2_062900</name>
</gene>
<keyword evidence="5" id="KW-1185">Reference proteome</keyword>
<dbReference type="Proteomes" id="UP000078550">
    <property type="component" value="Unassembled WGS sequence"/>
</dbReference>
<dbReference type="EMBL" id="FLRD01000736">
    <property type="protein sequence ID" value="SBT55528.1"/>
    <property type="molecule type" value="Genomic_DNA"/>
</dbReference>
<accession>A0A1A9AHA1</accession>